<dbReference type="PATRIC" id="fig|1238180.3.peg.1761"/>
<dbReference type="Pfam" id="PF02595">
    <property type="entry name" value="Gly_kinase"/>
    <property type="match status" value="1"/>
</dbReference>
<dbReference type="GO" id="GO:0008887">
    <property type="term" value="F:glycerate kinase activity"/>
    <property type="evidence" value="ECO:0007669"/>
    <property type="project" value="UniProtKB-UniRule"/>
</dbReference>
<evidence type="ECO:0000256" key="3">
    <source>
        <dbReference type="ARBA" id="ARBA00022777"/>
    </source>
</evidence>
<dbReference type="PANTHER" id="PTHR21599">
    <property type="entry name" value="GLYCERATE KINASE"/>
    <property type="match status" value="1"/>
</dbReference>
<evidence type="ECO:0000256" key="4">
    <source>
        <dbReference type="PIRNR" id="PIRNR006078"/>
    </source>
</evidence>
<accession>M2PV55</accession>
<evidence type="ECO:0000313" key="8">
    <source>
        <dbReference type="Proteomes" id="UP000188551"/>
    </source>
</evidence>
<dbReference type="NCBIfam" id="TIGR00045">
    <property type="entry name" value="glycerate kinase"/>
    <property type="match status" value="1"/>
</dbReference>
<dbReference type="PIRSF" id="PIRSF006078">
    <property type="entry name" value="GlxK"/>
    <property type="match status" value="1"/>
</dbReference>
<dbReference type="EMBL" id="ANMG01000012">
    <property type="protein sequence ID" value="EMD28493.1"/>
    <property type="molecule type" value="Genomic_DNA"/>
</dbReference>
<keyword evidence="2 4" id="KW-0808">Transferase</keyword>
<reference evidence="5 7" key="1">
    <citation type="submission" date="2012-10" db="EMBL/GenBank/DDBJ databases">
        <title>Genome assembly of Amycolatopsis azurea DSM 43854.</title>
        <authorList>
            <person name="Khatri I."/>
            <person name="Kaur I."/>
            <person name="Subramanian S."/>
            <person name="Mayilraj S."/>
        </authorList>
    </citation>
    <scope>NUCLEOTIDE SEQUENCE [LARGE SCALE GENOMIC DNA]</scope>
    <source>
        <strain evidence="5 7">DSM 43854</strain>
    </source>
</reference>
<evidence type="ECO:0000256" key="1">
    <source>
        <dbReference type="ARBA" id="ARBA00006284"/>
    </source>
</evidence>
<dbReference type="Proteomes" id="UP000188551">
    <property type="component" value="Unassembled WGS sequence"/>
</dbReference>
<evidence type="ECO:0000313" key="5">
    <source>
        <dbReference type="EMBL" id="EMD28493.1"/>
    </source>
</evidence>
<dbReference type="InterPro" id="IPR036129">
    <property type="entry name" value="Glycerate_kinase_sf"/>
</dbReference>
<dbReference type="Gene3D" id="3.40.50.10350">
    <property type="entry name" value="Glycerate kinase, domain 1"/>
    <property type="match status" value="1"/>
</dbReference>
<dbReference type="InterPro" id="IPR018197">
    <property type="entry name" value="Glycerate_kinase_RE-like"/>
</dbReference>
<dbReference type="EMBL" id="MUXN01000022">
    <property type="protein sequence ID" value="OOC03466.1"/>
    <property type="molecule type" value="Genomic_DNA"/>
</dbReference>
<dbReference type="InterPro" id="IPR018193">
    <property type="entry name" value="Glyc_kinase_flavodox-like_fold"/>
</dbReference>
<dbReference type="Proteomes" id="UP000014137">
    <property type="component" value="Unassembled WGS sequence"/>
</dbReference>
<keyword evidence="3 4" id="KW-0418">Kinase</keyword>
<reference evidence="6 8" key="2">
    <citation type="submission" date="2017-02" db="EMBL/GenBank/DDBJ databases">
        <title>Amycolatopsis azurea DSM 43854 draft genome.</title>
        <authorList>
            <person name="Mayilraj S."/>
        </authorList>
    </citation>
    <scope>NUCLEOTIDE SEQUENCE [LARGE SCALE GENOMIC DNA]</scope>
    <source>
        <strain evidence="6 8">DSM 43854</strain>
    </source>
</reference>
<dbReference type="InterPro" id="IPR004381">
    <property type="entry name" value="Glycerate_kinase"/>
</dbReference>
<evidence type="ECO:0000256" key="2">
    <source>
        <dbReference type="ARBA" id="ARBA00022679"/>
    </source>
</evidence>
<name>M2PV55_9PSEU</name>
<dbReference type="SUPFAM" id="SSF110738">
    <property type="entry name" value="Glycerate kinase I"/>
    <property type="match status" value="1"/>
</dbReference>
<dbReference type="AlphaFoldDB" id="M2PV55"/>
<dbReference type="OrthoDB" id="9774290at2"/>
<protein>
    <submittedName>
        <fullName evidence="5">Glycerate kinase</fullName>
    </submittedName>
</protein>
<organism evidence="5 7">
    <name type="scientific">Amycolatopsis azurea DSM 43854</name>
    <dbReference type="NCBI Taxonomy" id="1238180"/>
    <lineage>
        <taxon>Bacteria</taxon>
        <taxon>Bacillati</taxon>
        <taxon>Actinomycetota</taxon>
        <taxon>Actinomycetes</taxon>
        <taxon>Pseudonocardiales</taxon>
        <taxon>Pseudonocardiaceae</taxon>
        <taxon>Amycolatopsis</taxon>
    </lineage>
</organism>
<dbReference type="GO" id="GO:0031388">
    <property type="term" value="P:organic acid phosphorylation"/>
    <property type="evidence" value="ECO:0007669"/>
    <property type="project" value="UniProtKB-UniRule"/>
</dbReference>
<sequence length="374" mass="37150">MTRVVIAPDKFKGSLTAVEAAAAIAHGVRDALPEAEVSSCPVADGGEGTLDVLVAAGGRLVELPVRGPLDDSVDASYVTLDGTAYIESARACGIEFVEPSPEVALAAHTWGVGELLAHALDNGARRLVLTVGGTASTDGGAGMLAALGAGVFDAFGAPVGLGGGTLGRVASAELGPVRERLGSVEVAVATDVTNPLLGPRGAAAIFGPQKGAGPREVEQLDESLSRWAQALRNAGTPDVSDLPGAGAGGGVAAGAIAGLGATVESGFQLIAGLTGVAGAIERADLVITGEGSLDEQSLDGKAPAGIAARAREHAVPLMVLAGRIQLDESQLAGLGVVGSAALIDHAPSLDHARAHAATLLRERAGELVRAWART</sequence>
<dbReference type="PANTHER" id="PTHR21599:SF0">
    <property type="entry name" value="GLYCERATE KINASE"/>
    <property type="match status" value="1"/>
</dbReference>
<evidence type="ECO:0000313" key="6">
    <source>
        <dbReference type="EMBL" id="OOC03466.1"/>
    </source>
</evidence>
<gene>
    <name evidence="6" type="ORF">B0293_28330</name>
    <name evidence="5" type="ORF">C791_0880</name>
</gene>
<proteinExistence type="inferred from homology"/>
<keyword evidence="8" id="KW-1185">Reference proteome</keyword>
<evidence type="ECO:0000313" key="7">
    <source>
        <dbReference type="Proteomes" id="UP000014137"/>
    </source>
</evidence>
<comment type="similarity">
    <text evidence="1 4">Belongs to the glycerate kinase type-1 family.</text>
</comment>
<dbReference type="Gene3D" id="3.90.1510.10">
    <property type="entry name" value="Glycerate kinase, domain 2"/>
    <property type="match status" value="1"/>
</dbReference>
<dbReference type="RefSeq" id="WP_005153326.1">
    <property type="nucleotide sequence ID" value="NZ_ANMG01000012.1"/>
</dbReference>
<comment type="caution">
    <text evidence="5">The sequence shown here is derived from an EMBL/GenBank/DDBJ whole genome shotgun (WGS) entry which is preliminary data.</text>
</comment>